<keyword evidence="8 11" id="KW-0346">Stress response</keyword>
<evidence type="ECO:0000256" key="4">
    <source>
        <dbReference type="ARBA" id="ARBA00022771"/>
    </source>
</evidence>
<name>A0A1T4NU74_9FIRM</name>
<dbReference type="Gene3D" id="3.30.230.10">
    <property type="match status" value="1"/>
</dbReference>
<dbReference type="GO" id="GO:0005524">
    <property type="term" value="F:ATP binding"/>
    <property type="evidence" value="ECO:0007669"/>
    <property type="project" value="UniProtKB-UniRule"/>
</dbReference>
<dbReference type="SUPFAM" id="SSF54211">
    <property type="entry name" value="Ribosomal protein S5 domain 2-like"/>
    <property type="match status" value="1"/>
</dbReference>
<evidence type="ECO:0000256" key="12">
    <source>
        <dbReference type="NCBIfam" id="TIGR00416"/>
    </source>
</evidence>
<proteinExistence type="inferred from homology"/>
<evidence type="ECO:0000256" key="11">
    <source>
        <dbReference type="HAMAP-Rule" id="MF_01498"/>
    </source>
</evidence>
<feature type="short sequence motif" description="RadA KNRFG motif" evidence="11">
    <location>
        <begin position="251"/>
        <end position="255"/>
    </location>
</feature>
<comment type="function">
    <text evidence="13">DNA-dependent ATPase involved in processing of recombination intermediates, plays a role in repairing DNA breaks. Stimulates the branch migration of RecA-mediated strand transfer reactions, allowing the 3' invading strand to extend heteroduplex DNA faster. Binds ssDNA in the presence of ADP but not other nucleotides, has ATPase activity that is stimulated by ssDNA and various branched DNA structures, but inhibited by SSB. Does not have RecA's homology-searching function.</text>
</comment>
<dbReference type="PANTHER" id="PTHR32472">
    <property type="entry name" value="DNA REPAIR PROTEIN RADA"/>
    <property type="match status" value="1"/>
</dbReference>
<gene>
    <name evidence="11" type="primary">radA</name>
    <name evidence="15" type="ORF">SAMN02745110_01705</name>
</gene>
<evidence type="ECO:0000313" key="16">
    <source>
        <dbReference type="Proteomes" id="UP000189857"/>
    </source>
</evidence>
<sequence length="453" mass="49034">MAKEKTVFFCSECGFEASKWMGQCPNCKSWNTFVEEKTVAKSKNKQVSYGDRPKAVSIGEVAVTEEVRLITGINELDRVLGGGIVKGSLVLVGGDPGIGKSTLLLEMCRNLSDKGTKVFYVSGEESLSQIKMRGERIGANSKNLMLQSDNDLDNIFASMENCQAEVMIVDSIQTMVSADTDNAPGTVTQVREVTNRLLQLAKRLNVAIFIVGHVTKEGMVAGPRTLEHMVDCVLYFEGDGNAGFRLLRAVKNRFGSTNEIGVFNMTDKGLEEVSNPSKMFLNGRPENAPGSVVVSVVEGSRAIMLEIQALVCDSNFNMARRTAVGVDYNRVNLLMAVLEKRAGLNLAGSDCYVNIAGGMKLNDPSADLGIAMAIASSFRNRALDSSVCIIGEIGLTGEIRGIRNIVQRIGEAEKMGFTSCIIPSSNYDKSSMEKMGIKIYTVSNINEALGLIK</sequence>
<organism evidence="15 16">
    <name type="scientific">Eubacterium ruminantium</name>
    <dbReference type="NCBI Taxonomy" id="42322"/>
    <lineage>
        <taxon>Bacteria</taxon>
        <taxon>Bacillati</taxon>
        <taxon>Bacillota</taxon>
        <taxon>Clostridia</taxon>
        <taxon>Eubacteriales</taxon>
        <taxon>Eubacteriaceae</taxon>
        <taxon>Eubacterium</taxon>
    </lineage>
</organism>
<dbReference type="InterPro" id="IPR004504">
    <property type="entry name" value="DNA_repair_RadA"/>
</dbReference>
<dbReference type="FunFam" id="3.40.50.300:FF:000050">
    <property type="entry name" value="DNA repair protein RadA"/>
    <property type="match status" value="1"/>
</dbReference>
<dbReference type="InterPro" id="IPR003593">
    <property type="entry name" value="AAA+_ATPase"/>
</dbReference>
<evidence type="ECO:0000256" key="3">
    <source>
        <dbReference type="ARBA" id="ARBA00022763"/>
    </source>
</evidence>
<dbReference type="GO" id="GO:0008270">
    <property type="term" value="F:zinc ion binding"/>
    <property type="evidence" value="ECO:0007669"/>
    <property type="project" value="UniProtKB-KW"/>
</dbReference>
<keyword evidence="4 13" id="KW-0863">Zinc-finger</keyword>
<evidence type="ECO:0000256" key="1">
    <source>
        <dbReference type="ARBA" id="ARBA00022723"/>
    </source>
</evidence>
<dbReference type="PROSITE" id="PS50162">
    <property type="entry name" value="RECA_2"/>
    <property type="match status" value="1"/>
</dbReference>
<dbReference type="PANTHER" id="PTHR32472:SF10">
    <property type="entry name" value="DNA REPAIR PROTEIN RADA-LIKE PROTEIN"/>
    <property type="match status" value="1"/>
</dbReference>
<evidence type="ECO:0000259" key="14">
    <source>
        <dbReference type="PROSITE" id="PS50162"/>
    </source>
</evidence>
<dbReference type="AlphaFoldDB" id="A0A1T4NU74"/>
<reference evidence="15 16" key="1">
    <citation type="submission" date="2017-02" db="EMBL/GenBank/DDBJ databases">
        <authorList>
            <person name="Peterson S.W."/>
        </authorList>
    </citation>
    <scope>NUCLEOTIDE SEQUENCE [LARGE SCALE GENOMIC DNA]</scope>
    <source>
        <strain evidence="15 16">ATCC 17233</strain>
    </source>
</reference>
<evidence type="ECO:0000256" key="8">
    <source>
        <dbReference type="ARBA" id="ARBA00023016"/>
    </source>
</evidence>
<keyword evidence="1 11" id="KW-0479">Metal-binding</keyword>
<keyword evidence="16" id="KW-1185">Reference proteome</keyword>
<dbReference type="GO" id="GO:0140664">
    <property type="term" value="F:ATP-dependent DNA damage sensor activity"/>
    <property type="evidence" value="ECO:0007669"/>
    <property type="project" value="InterPro"/>
</dbReference>
<dbReference type="InterPro" id="IPR020588">
    <property type="entry name" value="RecA_ATP-bd"/>
</dbReference>
<protein>
    <recommendedName>
        <fullName evidence="11 12">DNA repair protein RadA</fullName>
    </recommendedName>
</protein>
<dbReference type="CDD" id="cd01121">
    <property type="entry name" value="RadA_SMS_N"/>
    <property type="match status" value="1"/>
</dbReference>
<dbReference type="SMART" id="SM00382">
    <property type="entry name" value="AAA"/>
    <property type="match status" value="1"/>
</dbReference>
<dbReference type="InterPro" id="IPR020568">
    <property type="entry name" value="Ribosomal_Su5_D2-typ_SF"/>
</dbReference>
<keyword evidence="10 11" id="KW-0234">DNA repair</keyword>
<dbReference type="EMBL" id="FUXA01000010">
    <property type="protein sequence ID" value="SJZ82809.1"/>
    <property type="molecule type" value="Genomic_DNA"/>
</dbReference>
<dbReference type="NCBIfam" id="TIGR00416">
    <property type="entry name" value="sms"/>
    <property type="match status" value="1"/>
</dbReference>
<evidence type="ECO:0000256" key="5">
    <source>
        <dbReference type="ARBA" id="ARBA00022801"/>
    </source>
</evidence>
<evidence type="ECO:0000256" key="7">
    <source>
        <dbReference type="ARBA" id="ARBA00022840"/>
    </source>
</evidence>
<keyword evidence="6 13" id="KW-0862">Zinc</keyword>
<evidence type="ECO:0000256" key="13">
    <source>
        <dbReference type="RuleBase" id="RU003555"/>
    </source>
</evidence>
<feature type="domain" description="RecA family profile 1" evidence="14">
    <location>
        <begin position="65"/>
        <end position="214"/>
    </location>
</feature>
<keyword evidence="7 11" id="KW-0067">ATP-binding</keyword>
<evidence type="ECO:0000256" key="2">
    <source>
        <dbReference type="ARBA" id="ARBA00022741"/>
    </source>
</evidence>
<feature type="region of interest" description="Lon-protease-like" evidence="11">
    <location>
        <begin position="350"/>
        <end position="453"/>
    </location>
</feature>
<dbReference type="OrthoDB" id="9803906at2"/>
<dbReference type="Proteomes" id="UP000189857">
    <property type="component" value="Unassembled WGS sequence"/>
</dbReference>
<keyword evidence="3 11" id="KW-0227">DNA damage</keyword>
<dbReference type="InterPro" id="IPR041166">
    <property type="entry name" value="Rubredoxin_2"/>
</dbReference>
<dbReference type="SUPFAM" id="SSF52540">
    <property type="entry name" value="P-loop containing nucleoside triphosphate hydrolases"/>
    <property type="match status" value="1"/>
</dbReference>
<evidence type="ECO:0000313" key="15">
    <source>
        <dbReference type="EMBL" id="SJZ82809.1"/>
    </source>
</evidence>
<dbReference type="GO" id="GO:0005829">
    <property type="term" value="C:cytosol"/>
    <property type="evidence" value="ECO:0007669"/>
    <property type="project" value="TreeGrafter"/>
</dbReference>
<dbReference type="GO" id="GO:0003684">
    <property type="term" value="F:damaged DNA binding"/>
    <property type="evidence" value="ECO:0007669"/>
    <property type="project" value="InterPro"/>
</dbReference>
<comment type="function">
    <text evidence="11">Plays a role in repairing double-strand DNA breaks, probably involving stabilizing or processing branched DNA or blocked replication forks.</text>
</comment>
<dbReference type="InterPro" id="IPR027417">
    <property type="entry name" value="P-loop_NTPase"/>
</dbReference>
<keyword evidence="9 11" id="KW-0238">DNA-binding</keyword>
<keyword evidence="5" id="KW-0378">Hydrolase</keyword>
<dbReference type="Pfam" id="PF13481">
    <property type="entry name" value="AAA_25"/>
    <property type="match status" value="1"/>
</dbReference>
<dbReference type="InterPro" id="IPR014721">
    <property type="entry name" value="Ribsml_uS5_D2-typ_fold_subgr"/>
</dbReference>
<evidence type="ECO:0000256" key="10">
    <source>
        <dbReference type="ARBA" id="ARBA00023204"/>
    </source>
</evidence>
<keyword evidence="2 11" id="KW-0547">Nucleotide-binding</keyword>
<comment type="similarity">
    <text evidence="11 13">Belongs to the RecA family. RadA subfamily.</text>
</comment>
<dbReference type="Gene3D" id="3.40.50.300">
    <property type="entry name" value="P-loop containing nucleotide triphosphate hydrolases"/>
    <property type="match status" value="1"/>
</dbReference>
<dbReference type="GO" id="GO:0016787">
    <property type="term" value="F:hydrolase activity"/>
    <property type="evidence" value="ECO:0007669"/>
    <property type="project" value="UniProtKB-KW"/>
</dbReference>
<dbReference type="Pfam" id="PF13541">
    <property type="entry name" value="ChlI"/>
    <property type="match status" value="1"/>
</dbReference>
<accession>A0A1T4NU74</accession>
<dbReference type="HAMAP" id="MF_01498">
    <property type="entry name" value="RadA_bact"/>
    <property type="match status" value="1"/>
</dbReference>
<dbReference type="GO" id="GO:0000725">
    <property type="term" value="P:recombinational repair"/>
    <property type="evidence" value="ECO:0007669"/>
    <property type="project" value="UniProtKB-UniRule"/>
</dbReference>
<dbReference type="PRINTS" id="PR01874">
    <property type="entry name" value="DNAREPAIRADA"/>
</dbReference>
<evidence type="ECO:0000256" key="6">
    <source>
        <dbReference type="ARBA" id="ARBA00022833"/>
    </source>
</evidence>
<evidence type="ECO:0000256" key="9">
    <source>
        <dbReference type="ARBA" id="ARBA00023125"/>
    </source>
</evidence>
<dbReference type="Pfam" id="PF18073">
    <property type="entry name" value="Zn_ribbon_LapB"/>
    <property type="match status" value="1"/>
</dbReference>
<dbReference type="RefSeq" id="WP_078787537.1">
    <property type="nucleotide sequence ID" value="NZ_FMTO01000009.1"/>
</dbReference>
<comment type="domain">
    <text evidence="11">The middle region has homology to RecA with ATPase motifs including the RadA KNRFG motif, while the C-terminus is homologous to Lon protease.</text>
</comment>
<feature type="binding site" evidence="11">
    <location>
        <begin position="94"/>
        <end position="101"/>
    </location>
    <ligand>
        <name>ATP</name>
        <dbReference type="ChEBI" id="CHEBI:30616"/>
    </ligand>
</feature>